<accession>A0A9P6CC75</accession>
<dbReference type="PANTHER" id="PTHR46118">
    <property type="entry name" value="PROTEIN ABHD11"/>
    <property type="match status" value="1"/>
</dbReference>
<dbReference type="EMBL" id="MU150300">
    <property type="protein sequence ID" value="KAF9460327.1"/>
    <property type="molecule type" value="Genomic_DNA"/>
</dbReference>
<sequence>MHPSLRPSLRSASKAKTLIQYRARKFGTIPVVPYSQRCYSTAPTAVDLDYTEFIPPNGNTTDGAFVILHGLFGSRRNFASLCKAFLRDLGRPVYALDLRNHGSSPHVAPMNYESMASDVRQFLDAKKLTGVSLMGHSMGGKVAMTLALSPSPPVLSNLIISDIAPTQTSLSPSFIRYLNIMSHIEDPTSDVRTREHTGKILETVEQVCMNIGVRQFLLTNLVLPSDSEPTRKTVKFQIPIPILANAIPDLGSFPYGQGPSWNGKTLVVKGLRSNYINEENIPILKAFFPNMKLKTMNTGHWVHGEKPNEFKDLVIDFIR</sequence>
<organism evidence="4 5">
    <name type="scientific">Collybia nuda</name>
    <dbReference type="NCBI Taxonomy" id="64659"/>
    <lineage>
        <taxon>Eukaryota</taxon>
        <taxon>Fungi</taxon>
        <taxon>Dikarya</taxon>
        <taxon>Basidiomycota</taxon>
        <taxon>Agaricomycotina</taxon>
        <taxon>Agaricomycetes</taxon>
        <taxon>Agaricomycetidae</taxon>
        <taxon>Agaricales</taxon>
        <taxon>Tricholomatineae</taxon>
        <taxon>Clitocybaceae</taxon>
        <taxon>Collybia</taxon>
    </lineage>
</organism>
<dbReference type="PANTHER" id="PTHR46118:SF4">
    <property type="entry name" value="PROTEIN ABHD11"/>
    <property type="match status" value="1"/>
</dbReference>
<gene>
    <name evidence="4" type="ORF">BDZ94DRAFT_1223300</name>
</gene>
<name>A0A9P6CC75_9AGAR</name>
<reference evidence="4" key="1">
    <citation type="submission" date="2020-11" db="EMBL/GenBank/DDBJ databases">
        <authorList>
            <consortium name="DOE Joint Genome Institute"/>
            <person name="Ahrendt S."/>
            <person name="Riley R."/>
            <person name="Andreopoulos W."/>
            <person name="Labutti K."/>
            <person name="Pangilinan J."/>
            <person name="Ruiz-Duenas F.J."/>
            <person name="Barrasa J.M."/>
            <person name="Sanchez-Garcia M."/>
            <person name="Camarero S."/>
            <person name="Miyauchi S."/>
            <person name="Serrano A."/>
            <person name="Linde D."/>
            <person name="Babiker R."/>
            <person name="Drula E."/>
            <person name="Ayuso-Fernandez I."/>
            <person name="Pacheco R."/>
            <person name="Padilla G."/>
            <person name="Ferreira P."/>
            <person name="Barriuso J."/>
            <person name="Kellner H."/>
            <person name="Castanera R."/>
            <person name="Alfaro M."/>
            <person name="Ramirez L."/>
            <person name="Pisabarro A.G."/>
            <person name="Kuo A."/>
            <person name="Tritt A."/>
            <person name="Lipzen A."/>
            <person name="He G."/>
            <person name="Yan M."/>
            <person name="Ng V."/>
            <person name="Cullen D."/>
            <person name="Martin F."/>
            <person name="Rosso M.-N."/>
            <person name="Henrissat B."/>
            <person name="Hibbett D."/>
            <person name="Martinez A.T."/>
            <person name="Grigoriev I.V."/>
        </authorList>
    </citation>
    <scope>NUCLEOTIDE SEQUENCE</scope>
    <source>
        <strain evidence="4">CBS 247.69</strain>
    </source>
</reference>
<dbReference type="AlphaFoldDB" id="A0A9P6CC75"/>
<keyword evidence="2" id="KW-0378">Hydrolase</keyword>
<evidence type="ECO:0000313" key="5">
    <source>
        <dbReference type="Proteomes" id="UP000807353"/>
    </source>
</evidence>
<dbReference type="SUPFAM" id="SSF53474">
    <property type="entry name" value="alpha/beta-Hydrolases"/>
    <property type="match status" value="1"/>
</dbReference>
<protein>
    <submittedName>
        <fullName evidence="4">Alpha/beta-hydrolase</fullName>
    </submittedName>
</protein>
<dbReference type="InterPro" id="IPR000073">
    <property type="entry name" value="AB_hydrolase_1"/>
</dbReference>
<proteinExistence type="inferred from homology"/>
<evidence type="ECO:0000313" key="4">
    <source>
        <dbReference type="EMBL" id="KAF9460327.1"/>
    </source>
</evidence>
<dbReference type="InterPro" id="IPR029058">
    <property type="entry name" value="AB_hydrolase_fold"/>
</dbReference>
<keyword evidence="5" id="KW-1185">Reference proteome</keyword>
<dbReference type="GO" id="GO:0005739">
    <property type="term" value="C:mitochondrion"/>
    <property type="evidence" value="ECO:0007669"/>
    <property type="project" value="TreeGrafter"/>
</dbReference>
<dbReference type="GO" id="GO:0052689">
    <property type="term" value="F:carboxylic ester hydrolase activity"/>
    <property type="evidence" value="ECO:0007669"/>
    <property type="project" value="TreeGrafter"/>
</dbReference>
<evidence type="ECO:0000256" key="2">
    <source>
        <dbReference type="ARBA" id="ARBA00022801"/>
    </source>
</evidence>
<dbReference type="Pfam" id="PF00561">
    <property type="entry name" value="Abhydrolase_1"/>
    <property type="match status" value="1"/>
</dbReference>
<dbReference type="Proteomes" id="UP000807353">
    <property type="component" value="Unassembled WGS sequence"/>
</dbReference>
<dbReference type="OrthoDB" id="8119704at2759"/>
<evidence type="ECO:0000256" key="1">
    <source>
        <dbReference type="ARBA" id="ARBA00008645"/>
    </source>
</evidence>
<comment type="similarity">
    <text evidence="1">Belongs to the AB hydrolase superfamily.</text>
</comment>
<feature type="domain" description="AB hydrolase-1" evidence="3">
    <location>
        <begin position="64"/>
        <end position="163"/>
    </location>
</feature>
<comment type="caution">
    <text evidence="4">The sequence shown here is derived from an EMBL/GenBank/DDBJ whole genome shotgun (WGS) entry which is preliminary data.</text>
</comment>
<dbReference type="Gene3D" id="3.40.50.1820">
    <property type="entry name" value="alpha/beta hydrolase"/>
    <property type="match status" value="1"/>
</dbReference>
<evidence type="ECO:0000259" key="3">
    <source>
        <dbReference type="Pfam" id="PF00561"/>
    </source>
</evidence>